<accession>A0A173GBU9</accession>
<reference evidence="2" key="1">
    <citation type="submission" date="2016-04" db="EMBL/GenBank/DDBJ databases">
        <authorList>
            <person name="Adebesin M.O."/>
            <person name="Ahama K."/>
            <person name="Alekasir E.M."/>
            <person name="Ali S."/>
            <person name="Aligholizadeh E."/>
            <person name="Allison J.M."/>
            <person name="Alzaher A."/>
            <person name="Andaya C.D."/>
            <person name="Asfaw S."/>
            <person name="Bansal N."/>
            <person name="Beauchard M.A."/>
            <person name="Betancourt K.A."/>
            <person name="Bhatia B."/>
            <person name="Boretti N.A."/>
            <person name="Brondi J.N."/>
            <person name="Byrd C.E."/>
            <person name="Cao A."/>
            <person name="Cardosa E.A."/>
            <person name="Carter A."/>
            <person name="Chen S."/>
            <person name="Chen Y."/>
            <person name="Clara V.K."/>
            <person name="Cobuzzi M."/>
            <person name="Conn O.L."/>
            <person name="Crosby I.A."/>
            <person name="Daly S.B."/>
            <person name="Depaz I.X."/>
            <person name="Dhaurali S."/>
            <person name="Dowdy K.M."/>
            <person name="Edokobi N.B."/>
            <person name="Ekanayake A.B."/>
            <person name="Ekekwe S.O."/>
            <person name="Emond M.A."/>
            <person name="Endres L."/>
            <person name="Eng S."/>
            <person name="Felkoski S.A."/>
            <person name="Gant C.D."/>
            <person name="Gaskin B."/>
            <person name="Gondal S."/>
            <person name="Gutmann J."/>
            <person name="Ha T.-A."/>
            <person name="Habteyes H."/>
            <person name="Hariri O."/>
            <person name="Healey R.M."/>
            <person name="Heins J.L."/>
            <person name="Henderson A.L."/>
            <person name="Hernandez F.M."/>
            <person name="Hoang P.T."/>
            <person name="Hope K.T."/>
            <person name="Husna A."/>
            <person name="Hussain A."/>
            <person name="Imani O."/>
            <person name="Jackson N.L."/>
            <person name="Jacob V.M."/>
            <person name="Kang C."/>
            <person name="Kantov R.M."/>
            <person name="Kavuru S."/>
            <person name="Kerr M.S."/>
            <person name="Khan O.A."/>
            <person name="Khan T.M."/>
            <person name="King T."/>
            <person name="Kulkarni R."/>
            <person name="Li A."/>
            <person name="Maczka C."/>
            <person name="Maisonet E."/>
            <person name="Majethia P.M."/>
            <person name="Malik D.A."/>
            <person name="Mariam A."/>
            <person name="Marquess E.B."/>
            <person name="Mattison J."/>
            <person name="Mcdonald N."/>
            <person name="Mehr S."/>
            <person name="Mengers S.R."/>
            <person name="Michaels D.P."/>
            <person name="Mondal S."/>
            <person name="Monney D.B."/>
            <person name="Nakhleh S.I."/>
            <person name="Ndubuizu N.C."/>
            <person name="Nguyen A.H."/>
            <person name="Nguyen K.M."/>
            <person name="Nguyen M.T."/>
            <person name="Nicholas M.L."/>
            <person name="Nimalan J.P."/>
            <person name="O'Connell R.A."/>
            <person name="Odoi E."/>
            <person name="Ojo L."/>
            <person name="Okoye A.E."/>
            <person name="Olateru-Olagbegi O."/>
            <person name="Osei K.V."/>
            <person name="Osei-Tutu A."/>
            <person name="Palilla A.M."/>
            <person name="Pancholi S."/>
            <person name="Park J.H."/>
            <person name="Patel K."/>
            <person name="Patel P."/>
            <person name="Pennington E."/>
            <person name="Peterson R.E."/>
            <person name="Pon J."/>
            <person name="Pourkarim H."/>
            <person name="Reed M.L."/>
            <person name="Rottman V."/>
            <person name="Salazar J."/>
            <person name="Samet S."/>
            <person name="Sendze O."/>
            <person name="Stelmack M.A."/>
            <person name="Stinnett R."/>
            <person name="Tchouaga A.L."/>
            <person name="Thompson E.M."/>
            <person name="Tran N.G."/>
            <person name="Truong T."/>
            <person name="Udo J.A."/>
            <person name="Verona L.T."/>
            <person name="Vu T.-Q."/>
            <person name="Wade J."/>
            <person name="Wang N.Q."/>
            <person name="Waters Z.M."/>
            <person name="Wellman R.J."/>
            <person name="Woldegabreal S."/>
            <person name="Yee A.C."/>
            <person name="Yirefu M."/>
            <person name="Zahangir S."/>
            <person name="Zhai Y."/>
            <person name="Devine C.L."/>
            <person name="Liao K."/>
            <person name="Prasad P.K."/>
            <person name="Ruthenberg K.J."/>
            <person name="Shonk J.A."/>
            <person name="Way M."/>
            <person name="Yousufi H.K."/>
            <person name="Cao L."/>
            <person name="Fox J."/>
            <person name="Hobbs E."/>
            <person name="Kilic S."/>
            <person name="Nunn R."/>
            <person name="Patel R."/>
            <person name="Rubenstein M."/>
            <person name="Cresawn S.G."/>
            <person name="Russell D.A."/>
            <person name="Pope W.H."/>
            <person name="Jacobs-Sera D."/>
            <person name="Hendrix R.W."/>
            <person name="Hatfull G.F."/>
            <person name="Erill I."/>
            <person name="Caruso S.M."/>
        </authorList>
    </citation>
    <scope>NUCLEOTIDE SEQUENCE [LARGE SCALE GENOMIC DNA]</scope>
</reference>
<gene>
    <name evidence="1" type="ORF">SALINJAH_151</name>
</gene>
<dbReference type="KEGG" id="vg:29059870"/>
<name>A0A173GBU9_9CAUD</name>
<dbReference type="GeneID" id="29059870"/>
<protein>
    <submittedName>
        <fullName evidence="1">Uncharacterized protein</fullName>
    </submittedName>
</protein>
<sequence length="164" mass="18328">MYKSINLGRVVKGSALVEMLPDYVMSAGLNNGHHEYYYMQGGDLRKVRFNLAGILVSDYVCEISFNSLNSKAMSVAGNVKYVPKTLANQTEATFEEASKQYSEIRCTHSYYTAIKGNVTVPLLEFLSTLTEMFSSQDISEILNSKTFLTGINHQGFKKLIKGEK</sequence>
<evidence type="ECO:0000313" key="2">
    <source>
        <dbReference type="Proteomes" id="UP000203219"/>
    </source>
</evidence>
<organism evidence="1 2">
    <name type="scientific">Bacillus phage SalinJah</name>
    <dbReference type="NCBI Taxonomy" id="1837830"/>
    <lineage>
        <taxon>Viruses</taxon>
        <taxon>Duplodnaviria</taxon>
        <taxon>Heunggongvirae</taxon>
        <taxon>Uroviricota</taxon>
        <taxon>Caudoviricetes</taxon>
        <taxon>Herelleviridae</taxon>
        <taxon>Bastillevirinae</taxon>
        <taxon>Wphvirus</taxon>
        <taxon>Wphvirus BPS13</taxon>
    </lineage>
</organism>
<dbReference type="RefSeq" id="YP_009282105.1">
    <property type="nucleotide sequence ID" value="NC_031034.1"/>
</dbReference>
<dbReference type="Proteomes" id="UP000203219">
    <property type="component" value="Segment"/>
</dbReference>
<proteinExistence type="predicted"/>
<dbReference type="EMBL" id="KX011169">
    <property type="protein sequence ID" value="ANH50618.1"/>
    <property type="molecule type" value="Genomic_DNA"/>
</dbReference>
<evidence type="ECO:0000313" key="1">
    <source>
        <dbReference type="EMBL" id="ANH50618.1"/>
    </source>
</evidence>